<gene>
    <name evidence="2" type="ORF">GCM10010361_15590</name>
</gene>
<accession>A0ABN0ZM16</accession>
<name>A0ABN0ZM16_9ACTN</name>
<organism evidence="2 3">
    <name type="scientific">Streptomyces olivaceiscleroticus</name>
    <dbReference type="NCBI Taxonomy" id="68245"/>
    <lineage>
        <taxon>Bacteria</taxon>
        <taxon>Bacillati</taxon>
        <taxon>Actinomycetota</taxon>
        <taxon>Actinomycetes</taxon>
        <taxon>Kitasatosporales</taxon>
        <taxon>Streptomycetaceae</taxon>
        <taxon>Streptomyces</taxon>
    </lineage>
</organism>
<evidence type="ECO:0000256" key="1">
    <source>
        <dbReference type="SAM" id="MobiDB-lite"/>
    </source>
</evidence>
<protein>
    <submittedName>
        <fullName evidence="2">Uncharacterized protein</fullName>
    </submittedName>
</protein>
<evidence type="ECO:0000313" key="2">
    <source>
        <dbReference type="EMBL" id="GAA0452365.1"/>
    </source>
</evidence>
<reference evidence="2 3" key="1">
    <citation type="journal article" date="2019" name="Int. J. Syst. Evol. Microbiol.">
        <title>The Global Catalogue of Microorganisms (GCM) 10K type strain sequencing project: providing services to taxonomists for standard genome sequencing and annotation.</title>
        <authorList>
            <consortium name="The Broad Institute Genomics Platform"/>
            <consortium name="The Broad Institute Genome Sequencing Center for Infectious Disease"/>
            <person name="Wu L."/>
            <person name="Ma J."/>
        </authorList>
    </citation>
    <scope>NUCLEOTIDE SEQUENCE [LARGE SCALE GENOMIC DNA]</scope>
    <source>
        <strain evidence="2 3">JCM 4805</strain>
    </source>
</reference>
<keyword evidence="3" id="KW-1185">Reference proteome</keyword>
<evidence type="ECO:0000313" key="3">
    <source>
        <dbReference type="Proteomes" id="UP001500909"/>
    </source>
</evidence>
<dbReference type="Proteomes" id="UP001500909">
    <property type="component" value="Unassembled WGS sequence"/>
</dbReference>
<proteinExistence type="predicted"/>
<comment type="caution">
    <text evidence="2">The sequence shown here is derived from an EMBL/GenBank/DDBJ whole genome shotgun (WGS) entry which is preliminary data.</text>
</comment>
<sequence length="42" mass="4895">MVITDSMLPRHTAPRVQSPTTETYTLDLCYLRPPEDEDEEDE</sequence>
<feature type="region of interest" description="Disordered" evidence="1">
    <location>
        <begin position="1"/>
        <end position="20"/>
    </location>
</feature>
<dbReference type="EMBL" id="BAAABY010000009">
    <property type="protein sequence ID" value="GAA0452365.1"/>
    <property type="molecule type" value="Genomic_DNA"/>
</dbReference>